<dbReference type="SUPFAM" id="SSF52507">
    <property type="entry name" value="Homo-oligomeric flavin-containing Cys decarboxylases, HFCD"/>
    <property type="match status" value="1"/>
</dbReference>
<dbReference type="GO" id="GO:0010181">
    <property type="term" value="F:FMN binding"/>
    <property type="evidence" value="ECO:0007669"/>
    <property type="project" value="UniProtKB-UniRule"/>
</dbReference>
<keyword evidence="3 4" id="KW-0436">Ligase</keyword>
<comment type="cofactor">
    <cofactor evidence="3">
        <name>Mg(2+)</name>
        <dbReference type="ChEBI" id="CHEBI:18420"/>
    </cofactor>
</comment>
<keyword evidence="3 4" id="KW-0288">FMN</keyword>
<dbReference type="GO" id="GO:0015937">
    <property type="term" value="P:coenzyme A biosynthetic process"/>
    <property type="evidence" value="ECO:0007669"/>
    <property type="project" value="UniProtKB-UniRule"/>
</dbReference>
<evidence type="ECO:0000256" key="2">
    <source>
        <dbReference type="ARBA" id="ARBA00023239"/>
    </source>
</evidence>
<accession>A0AAW4KY55</accession>
<feature type="domain" description="DNA/pantothenate metabolism flavoprotein C-terminal" evidence="6">
    <location>
        <begin position="184"/>
        <end position="392"/>
    </location>
</feature>
<dbReference type="PANTHER" id="PTHR14359:SF6">
    <property type="entry name" value="PHOSPHOPANTOTHENOYLCYSTEINE DECARBOXYLASE"/>
    <property type="match status" value="1"/>
</dbReference>
<dbReference type="InterPro" id="IPR003382">
    <property type="entry name" value="Flavoprotein"/>
</dbReference>
<dbReference type="Gene3D" id="3.40.50.1950">
    <property type="entry name" value="Flavin prenyltransferase-like"/>
    <property type="match status" value="1"/>
</dbReference>
<evidence type="ECO:0000259" key="5">
    <source>
        <dbReference type="Pfam" id="PF02441"/>
    </source>
</evidence>
<keyword evidence="3" id="KW-0479">Metal-binding</keyword>
<dbReference type="InterPro" id="IPR007085">
    <property type="entry name" value="DNA/pantothenate-metab_flavo_C"/>
</dbReference>
<keyword evidence="3" id="KW-0460">Magnesium</keyword>
<feature type="binding site" evidence="3">
    <location>
        <position position="287"/>
    </location>
    <ligand>
        <name>CTP</name>
        <dbReference type="ChEBI" id="CHEBI:37563"/>
    </ligand>
</feature>
<comment type="caution">
    <text evidence="3">Lacks conserved residue(s) required for the propagation of feature annotation.</text>
</comment>
<evidence type="ECO:0000313" key="7">
    <source>
        <dbReference type="EMBL" id="MBT0662837.1"/>
    </source>
</evidence>
<dbReference type="Proteomes" id="UP000811899">
    <property type="component" value="Unassembled WGS sequence"/>
</dbReference>
<keyword evidence="2 3" id="KW-0456">Lyase</keyword>
<dbReference type="Pfam" id="PF02441">
    <property type="entry name" value="Flavoprotein"/>
    <property type="match status" value="1"/>
</dbReference>
<feature type="region of interest" description="Phosphopantothenoylcysteine decarboxylase" evidence="3">
    <location>
        <begin position="1"/>
        <end position="188"/>
    </location>
</feature>
<dbReference type="EC" id="4.1.1.36" evidence="3"/>
<dbReference type="PANTHER" id="PTHR14359">
    <property type="entry name" value="HOMO-OLIGOMERIC FLAVIN CONTAINING CYS DECARBOXYLASE FAMILY"/>
    <property type="match status" value="1"/>
</dbReference>
<comment type="function">
    <text evidence="4">Catalyzes two steps in the biosynthesis of coenzyme A. In the first step cysteine is conjugated to 4'-phosphopantothenate to form 4-phosphopantothenoylcysteine, in the latter compound is decarboxylated to form 4'-phosphopantotheine.</text>
</comment>
<comment type="pathway">
    <text evidence="3 4">Cofactor biosynthesis; coenzyme A biosynthesis; CoA from (R)-pantothenate: step 2/5.</text>
</comment>
<sequence length="400" mass="42780">MLKGKIVILGVTGGIAAYKAVELLRLLTKAGAVVHVIMTKAATEFVAPLTFQTLSGNPVHLELFNLISEQEIGHISLADRADLFLVAPATANFIGKVANGIADDLLTTTIMATKAPVLIAPAMNCNMFDNPIYQENEQKLRSSGYRFVDPVTGQLACGWEGKGKMQEPVVICEAAIALLARQDLAGETVLVTAGPTREEIDPVRFVSNHSSGKMGYAIARAARRRGAKVILVSGPVCLESPYGVETVRVKTAVEMRDAVMSRVAEAGIVVKSAAVADYRPVKRAGSKIKKSDGALSIELEKNPDILAEIGQSKQGAIVVGFAAETDDLLANAGKKLEKKNLDMIVANDIGEPGAGFDLDTNIVRILYRDGRVEEPGIMSKDNLADFIIDRILLLKSRSSD</sequence>
<feature type="domain" description="Flavoprotein" evidence="5">
    <location>
        <begin position="7"/>
        <end position="171"/>
    </location>
</feature>
<comment type="catalytic activity">
    <reaction evidence="3 4">
        <text>(R)-4'-phosphopantothenate + L-cysteine + CTP = N-[(R)-4-phosphopantothenoyl]-L-cysteine + CMP + diphosphate + H(+)</text>
        <dbReference type="Rhea" id="RHEA:19397"/>
        <dbReference type="ChEBI" id="CHEBI:10986"/>
        <dbReference type="ChEBI" id="CHEBI:15378"/>
        <dbReference type="ChEBI" id="CHEBI:33019"/>
        <dbReference type="ChEBI" id="CHEBI:35235"/>
        <dbReference type="ChEBI" id="CHEBI:37563"/>
        <dbReference type="ChEBI" id="CHEBI:59458"/>
        <dbReference type="ChEBI" id="CHEBI:60377"/>
        <dbReference type="EC" id="6.3.2.5"/>
    </reaction>
</comment>
<feature type="binding site" evidence="3">
    <location>
        <position position="335"/>
    </location>
    <ligand>
        <name>CTP</name>
        <dbReference type="ChEBI" id="CHEBI:37563"/>
    </ligand>
</feature>
<feature type="active site" description="Proton donor" evidence="3">
    <location>
        <position position="157"/>
    </location>
</feature>
<gene>
    <name evidence="3 7" type="primary">coaBC</name>
    <name evidence="7" type="ORF">KI809_00860</name>
</gene>
<name>A0AAW4KY55_9BACT</name>
<keyword evidence="1 3" id="KW-0210">Decarboxylase</keyword>
<comment type="cofactor">
    <cofactor evidence="3">
        <name>FMN</name>
        <dbReference type="ChEBI" id="CHEBI:58210"/>
    </cofactor>
    <text evidence="3">Binds 1 FMN per subunit.</text>
</comment>
<dbReference type="GO" id="GO:0046872">
    <property type="term" value="F:metal ion binding"/>
    <property type="evidence" value="ECO:0007669"/>
    <property type="project" value="UniProtKB-KW"/>
</dbReference>
<dbReference type="InterPro" id="IPR036551">
    <property type="entry name" value="Flavin_trans-like"/>
</dbReference>
<feature type="binding site" evidence="3">
    <location>
        <position position="277"/>
    </location>
    <ligand>
        <name>CTP</name>
        <dbReference type="ChEBI" id="CHEBI:37563"/>
    </ligand>
</feature>
<comment type="function">
    <text evidence="3">Catalyzes two sequential steps in the biosynthesis of coenzyme A. In the first step cysteine is conjugated to 4'-phosphopantothenate to form 4-phosphopantothenoylcysteine. In the second step the latter compound is decarboxylated to form 4'-phosphopantotheine.</text>
</comment>
<dbReference type="InterPro" id="IPR035929">
    <property type="entry name" value="CoaB-like_sf"/>
</dbReference>
<dbReference type="EC" id="6.3.2.5" evidence="3"/>
<organism evidence="7 8">
    <name type="scientific">Geoanaerobacter pelophilus</name>
    <dbReference type="NCBI Taxonomy" id="60036"/>
    <lineage>
        <taxon>Bacteria</taxon>
        <taxon>Pseudomonadati</taxon>
        <taxon>Thermodesulfobacteriota</taxon>
        <taxon>Desulfuromonadia</taxon>
        <taxon>Geobacterales</taxon>
        <taxon>Geobacteraceae</taxon>
        <taxon>Geoanaerobacter</taxon>
    </lineage>
</organism>
<dbReference type="GO" id="GO:0015941">
    <property type="term" value="P:pantothenate catabolic process"/>
    <property type="evidence" value="ECO:0007669"/>
    <property type="project" value="InterPro"/>
</dbReference>
<evidence type="ECO:0000313" key="8">
    <source>
        <dbReference type="Proteomes" id="UP000811899"/>
    </source>
</evidence>
<dbReference type="GO" id="GO:0004632">
    <property type="term" value="F:phosphopantothenate--cysteine ligase activity"/>
    <property type="evidence" value="ECO:0007669"/>
    <property type="project" value="UniProtKB-UniRule"/>
</dbReference>
<keyword evidence="3" id="KW-0511">Multifunctional enzyme</keyword>
<comment type="pathway">
    <text evidence="3 4">Cofactor biosynthesis; coenzyme A biosynthesis; CoA from (R)-pantothenate: step 3/5.</text>
</comment>
<comment type="similarity">
    <text evidence="3 4">In the N-terminal section; belongs to the HFCD (homo-oligomeric flavin containing Cys decarboxylase) superfamily.</text>
</comment>
<feature type="binding site" evidence="3">
    <location>
        <begin position="303"/>
        <end position="306"/>
    </location>
    <ligand>
        <name>CTP</name>
        <dbReference type="ChEBI" id="CHEBI:37563"/>
    </ligand>
</feature>
<dbReference type="RefSeq" id="WP_214169632.1">
    <property type="nucleotide sequence ID" value="NZ_JAHCVJ010000001.1"/>
</dbReference>
<comment type="caution">
    <text evidence="7">The sequence shown here is derived from an EMBL/GenBank/DDBJ whole genome shotgun (WGS) entry which is preliminary data.</text>
</comment>
<dbReference type="GO" id="GO:0071513">
    <property type="term" value="C:phosphopantothenoylcysteine decarboxylase complex"/>
    <property type="evidence" value="ECO:0007669"/>
    <property type="project" value="TreeGrafter"/>
</dbReference>
<dbReference type="Pfam" id="PF04127">
    <property type="entry name" value="DFP"/>
    <property type="match status" value="1"/>
</dbReference>
<dbReference type="AlphaFoldDB" id="A0AAW4KY55"/>
<dbReference type="InterPro" id="IPR005252">
    <property type="entry name" value="CoaBC"/>
</dbReference>
<dbReference type="NCBIfam" id="TIGR00521">
    <property type="entry name" value="coaBC_dfp"/>
    <property type="match status" value="1"/>
</dbReference>
<evidence type="ECO:0000256" key="3">
    <source>
        <dbReference type="HAMAP-Rule" id="MF_02225"/>
    </source>
</evidence>
<feature type="binding site" evidence="3">
    <location>
        <position position="339"/>
    </location>
    <ligand>
        <name>CTP</name>
        <dbReference type="ChEBI" id="CHEBI:37563"/>
    </ligand>
</feature>
<protein>
    <recommendedName>
        <fullName evidence="3">Coenzyme A biosynthesis bifunctional protein CoaBC</fullName>
    </recommendedName>
    <alternativeName>
        <fullName evidence="3">DNA/pantothenate metabolism flavoprotein</fullName>
    </alternativeName>
    <alternativeName>
        <fullName evidence="3">Phosphopantothenoylcysteine synthetase/decarboxylase</fullName>
        <shortName evidence="3">PPCS-PPCDC</shortName>
    </alternativeName>
    <domain>
        <recommendedName>
            <fullName evidence="3">Phosphopantothenoylcysteine decarboxylase</fullName>
            <shortName evidence="3">PPC decarboxylase</shortName>
            <shortName evidence="3">PPC-DC</shortName>
            <ecNumber evidence="3">4.1.1.36</ecNumber>
        </recommendedName>
        <alternativeName>
            <fullName evidence="3">CoaC</fullName>
        </alternativeName>
    </domain>
    <domain>
        <recommendedName>
            <fullName evidence="3">Phosphopantothenate--cysteine ligase</fullName>
            <ecNumber evidence="3">6.3.2.5</ecNumber>
        </recommendedName>
        <alternativeName>
            <fullName evidence="3">CoaB</fullName>
        </alternativeName>
        <alternativeName>
            <fullName evidence="3">Phosphopantothenoylcysteine synthetase</fullName>
            <shortName evidence="3">PPC synthetase</shortName>
            <shortName evidence="3">PPC-S</shortName>
        </alternativeName>
    </domain>
</protein>
<evidence type="ECO:0000256" key="4">
    <source>
        <dbReference type="RuleBase" id="RU364078"/>
    </source>
</evidence>
<dbReference type="Gene3D" id="3.40.50.10300">
    <property type="entry name" value="CoaB-like"/>
    <property type="match status" value="1"/>
</dbReference>
<feature type="binding site" evidence="3">
    <location>
        <position position="321"/>
    </location>
    <ligand>
        <name>CTP</name>
        <dbReference type="ChEBI" id="CHEBI:37563"/>
    </ligand>
</feature>
<dbReference type="GO" id="GO:0004633">
    <property type="term" value="F:phosphopantothenoylcysteine decarboxylase activity"/>
    <property type="evidence" value="ECO:0007669"/>
    <property type="project" value="UniProtKB-UniRule"/>
</dbReference>
<feature type="region of interest" description="Phosphopantothenate--cysteine ligase" evidence="3">
    <location>
        <begin position="189"/>
        <end position="400"/>
    </location>
</feature>
<evidence type="ECO:0000259" key="6">
    <source>
        <dbReference type="Pfam" id="PF04127"/>
    </source>
</evidence>
<proteinExistence type="inferred from homology"/>
<dbReference type="HAMAP" id="MF_02225">
    <property type="entry name" value="CoaBC"/>
    <property type="match status" value="1"/>
</dbReference>
<keyword evidence="3 4" id="KW-0285">Flavoprotein</keyword>
<reference evidence="7 8" key="1">
    <citation type="submission" date="2021-05" db="EMBL/GenBank/DDBJ databases">
        <title>The draft genome of Geobacter pelophilus DSM 12255.</title>
        <authorList>
            <person name="Xu Z."/>
            <person name="Masuda Y."/>
            <person name="Itoh H."/>
            <person name="Senoo K."/>
        </authorList>
    </citation>
    <scope>NUCLEOTIDE SEQUENCE [LARGE SCALE GENOMIC DNA]</scope>
    <source>
        <strain evidence="7 8">DSM 12255</strain>
    </source>
</reference>
<evidence type="ECO:0000256" key="1">
    <source>
        <dbReference type="ARBA" id="ARBA00022793"/>
    </source>
</evidence>
<keyword evidence="8" id="KW-1185">Reference proteome</keyword>
<comment type="similarity">
    <text evidence="3 4">In the C-terminal section; belongs to the PPC synthetase family.</text>
</comment>
<comment type="catalytic activity">
    <reaction evidence="3 4">
        <text>N-[(R)-4-phosphopantothenoyl]-L-cysteine + H(+) = (R)-4'-phosphopantetheine + CO2</text>
        <dbReference type="Rhea" id="RHEA:16793"/>
        <dbReference type="ChEBI" id="CHEBI:15378"/>
        <dbReference type="ChEBI" id="CHEBI:16526"/>
        <dbReference type="ChEBI" id="CHEBI:59458"/>
        <dbReference type="ChEBI" id="CHEBI:61723"/>
        <dbReference type="EC" id="4.1.1.36"/>
    </reaction>
</comment>
<dbReference type="EMBL" id="JAHCVJ010000001">
    <property type="protein sequence ID" value="MBT0662837.1"/>
    <property type="molecule type" value="Genomic_DNA"/>
</dbReference>
<dbReference type="SUPFAM" id="SSF102645">
    <property type="entry name" value="CoaB-like"/>
    <property type="match status" value="1"/>
</dbReference>